<proteinExistence type="predicted"/>
<keyword evidence="3" id="KW-1185">Reference proteome</keyword>
<dbReference type="InterPro" id="IPR055990">
    <property type="entry name" value="DUF7568"/>
</dbReference>
<feature type="region of interest" description="Disordered" evidence="1">
    <location>
        <begin position="1"/>
        <end position="26"/>
    </location>
</feature>
<dbReference type="STRING" id="660517.SAMN04487946_11650"/>
<protein>
    <submittedName>
        <fullName evidence="2">Uncharacterized protein</fullName>
    </submittedName>
</protein>
<gene>
    <name evidence="2" type="ORF">SAMN04487946_11650</name>
</gene>
<name>A0A1H3K0L7_9EURY</name>
<dbReference type="EMBL" id="FNPB01000016">
    <property type="protein sequence ID" value="SDY45409.1"/>
    <property type="molecule type" value="Genomic_DNA"/>
</dbReference>
<evidence type="ECO:0000313" key="2">
    <source>
        <dbReference type="EMBL" id="SDY45409.1"/>
    </source>
</evidence>
<dbReference type="Pfam" id="PF24452">
    <property type="entry name" value="DUF7568"/>
    <property type="match status" value="1"/>
</dbReference>
<dbReference type="Proteomes" id="UP000199170">
    <property type="component" value="Unassembled WGS sequence"/>
</dbReference>
<reference evidence="3" key="1">
    <citation type="submission" date="2016-10" db="EMBL/GenBank/DDBJ databases">
        <authorList>
            <person name="Varghese N."/>
            <person name="Submissions S."/>
        </authorList>
    </citation>
    <scope>NUCLEOTIDE SEQUENCE [LARGE SCALE GENOMIC DNA]</scope>
    <source>
        <strain evidence="3">CGMCC 1.10118</strain>
    </source>
</reference>
<evidence type="ECO:0000256" key="1">
    <source>
        <dbReference type="SAM" id="MobiDB-lite"/>
    </source>
</evidence>
<accession>A0A1H3K0L7</accession>
<sequence>MWSRGFATKDATALRDELEKRPQSELRCPECPNDEVVVGQKSADSAKVQRWFEYREWGYESRSALVYGPER</sequence>
<feature type="compositionally biased region" description="Basic and acidic residues" evidence="1">
    <location>
        <begin position="12"/>
        <end position="26"/>
    </location>
</feature>
<dbReference type="AlphaFoldDB" id="A0A1H3K0L7"/>
<organism evidence="2 3">
    <name type="scientific">Halobellus clavatus</name>
    <dbReference type="NCBI Taxonomy" id="660517"/>
    <lineage>
        <taxon>Archaea</taxon>
        <taxon>Methanobacteriati</taxon>
        <taxon>Methanobacteriota</taxon>
        <taxon>Stenosarchaea group</taxon>
        <taxon>Halobacteria</taxon>
        <taxon>Halobacteriales</taxon>
        <taxon>Haloferacaceae</taxon>
        <taxon>Halobellus</taxon>
    </lineage>
</organism>
<evidence type="ECO:0000313" key="3">
    <source>
        <dbReference type="Proteomes" id="UP000199170"/>
    </source>
</evidence>